<proteinExistence type="inferred from homology"/>
<dbReference type="Gene3D" id="3.50.50.60">
    <property type="entry name" value="FAD/NAD(P)-binding domain"/>
    <property type="match status" value="1"/>
</dbReference>
<dbReference type="Pfam" id="PF01494">
    <property type="entry name" value="FAD_binding_3"/>
    <property type="match status" value="1"/>
</dbReference>
<dbReference type="GO" id="GO:0071949">
    <property type="term" value="F:FAD binding"/>
    <property type="evidence" value="ECO:0007669"/>
    <property type="project" value="InterPro"/>
</dbReference>
<dbReference type="OMA" id="ESTICAR"/>
<sequence length="479" mass="51893">MSSSTSACPLRFIIVGGSIAGMASALALRKAGHEVLLLEKSDGMYRSPIGIVCMPNMVRQLIRFGLPLERLERESTICARSDLRHGGTNAFMGRVYFAHPDIEGDLGAKVSSIQHGQLRTWLEDLAREAGAKMRFNSLVTQIDPQRASVRLSTGETLEGDIILAADGWDSIVRPVVTGEQSDIQRTGRAGLHMTIPQDRVEKDEELRELLLGGEAAQWVVWYGNGCCVEVYSLPHVKQYSVRLHATVRTDASIVPDWTARRPLDASRSVTDLTADLEHFHSIVKRLIALADAVTPMPYLKMDPLESWVHEDNKVALLGDAAFIQPSGATYTPSASIGDAETLAALFSRLSSRTQIAPLLSAYEDIRAPHVAQHAAASAALLTALSFPLGPAEAFSDLVSFAPDAQLADAAEEDGRSARLHGIWTDFFAVCAHDEVEAAESWWRAWGGPVADQSGAGKGKGKLVQASPDMLAIPIQDQEL</sequence>
<feature type="domain" description="FAD-binding" evidence="6">
    <location>
        <begin position="13"/>
        <end position="374"/>
    </location>
</feature>
<evidence type="ECO:0000256" key="5">
    <source>
        <dbReference type="ARBA" id="ARBA00023033"/>
    </source>
</evidence>
<evidence type="ECO:0000313" key="8">
    <source>
        <dbReference type="Proteomes" id="UP000054196"/>
    </source>
</evidence>
<dbReference type="Proteomes" id="UP000054196">
    <property type="component" value="Unassembled WGS sequence"/>
</dbReference>
<evidence type="ECO:0000256" key="1">
    <source>
        <dbReference type="ARBA" id="ARBA00007992"/>
    </source>
</evidence>
<dbReference type="AlphaFoldDB" id="R7S5K4"/>
<dbReference type="RefSeq" id="XP_007388099.1">
    <property type="nucleotide sequence ID" value="XM_007388037.1"/>
</dbReference>
<dbReference type="SUPFAM" id="SSF51905">
    <property type="entry name" value="FAD/NAD(P)-binding domain"/>
    <property type="match status" value="1"/>
</dbReference>
<dbReference type="eggNOG" id="KOG2614">
    <property type="taxonomic scope" value="Eukaryota"/>
</dbReference>
<accession>R7S5K4</accession>
<keyword evidence="2" id="KW-0285">Flavoprotein</keyword>
<keyword evidence="5" id="KW-0503">Monooxygenase</keyword>
<evidence type="ECO:0000256" key="2">
    <source>
        <dbReference type="ARBA" id="ARBA00022630"/>
    </source>
</evidence>
<dbReference type="PRINTS" id="PR00420">
    <property type="entry name" value="RNGMNOXGNASE"/>
</dbReference>
<dbReference type="InterPro" id="IPR050493">
    <property type="entry name" value="FAD-dep_Monooxygenase_BioMet"/>
</dbReference>
<dbReference type="GO" id="GO:0004497">
    <property type="term" value="F:monooxygenase activity"/>
    <property type="evidence" value="ECO:0007669"/>
    <property type="project" value="UniProtKB-KW"/>
</dbReference>
<name>R7S5K4_PUNST</name>
<dbReference type="KEGG" id="psq:PUNSTDRAFT_146352"/>
<protein>
    <submittedName>
        <fullName evidence="7">FAD/NAD(P)-binding domain-containing protein</fullName>
    </submittedName>
</protein>
<comment type="similarity">
    <text evidence="1">Belongs to the paxM FAD-dependent monooxygenase family.</text>
</comment>
<reference evidence="8" key="1">
    <citation type="journal article" date="2012" name="Science">
        <title>The Paleozoic origin of enzymatic lignin decomposition reconstructed from 31 fungal genomes.</title>
        <authorList>
            <person name="Floudas D."/>
            <person name="Binder M."/>
            <person name="Riley R."/>
            <person name="Barry K."/>
            <person name="Blanchette R.A."/>
            <person name="Henrissat B."/>
            <person name="Martinez A.T."/>
            <person name="Otillar R."/>
            <person name="Spatafora J.W."/>
            <person name="Yadav J.S."/>
            <person name="Aerts A."/>
            <person name="Benoit I."/>
            <person name="Boyd A."/>
            <person name="Carlson A."/>
            <person name="Copeland A."/>
            <person name="Coutinho P.M."/>
            <person name="de Vries R.P."/>
            <person name="Ferreira P."/>
            <person name="Findley K."/>
            <person name="Foster B."/>
            <person name="Gaskell J."/>
            <person name="Glotzer D."/>
            <person name="Gorecki P."/>
            <person name="Heitman J."/>
            <person name="Hesse C."/>
            <person name="Hori C."/>
            <person name="Igarashi K."/>
            <person name="Jurgens J.A."/>
            <person name="Kallen N."/>
            <person name="Kersten P."/>
            <person name="Kohler A."/>
            <person name="Kuees U."/>
            <person name="Kumar T.K.A."/>
            <person name="Kuo A."/>
            <person name="LaButti K."/>
            <person name="Larrondo L.F."/>
            <person name="Lindquist E."/>
            <person name="Ling A."/>
            <person name="Lombard V."/>
            <person name="Lucas S."/>
            <person name="Lundell T."/>
            <person name="Martin R."/>
            <person name="McLaughlin D.J."/>
            <person name="Morgenstern I."/>
            <person name="Morin E."/>
            <person name="Murat C."/>
            <person name="Nagy L.G."/>
            <person name="Nolan M."/>
            <person name="Ohm R.A."/>
            <person name="Patyshakuliyeva A."/>
            <person name="Rokas A."/>
            <person name="Ruiz-Duenas F.J."/>
            <person name="Sabat G."/>
            <person name="Salamov A."/>
            <person name="Samejima M."/>
            <person name="Schmutz J."/>
            <person name="Slot J.C."/>
            <person name="St John F."/>
            <person name="Stenlid J."/>
            <person name="Sun H."/>
            <person name="Sun S."/>
            <person name="Syed K."/>
            <person name="Tsang A."/>
            <person name="Wiebenga A."/>
            <person name="Young D."/>
            <person name="Pisabarro A."/>
            <person name="Eastwood D.C."/>
            <person name="Martin F."/>
            <person name="Cullen D."/>
            <person name="Grigoriev I.V."/>
            <person name="Hibbett D.S."/>
        </authorList>
    </citation>
    <scope>NUCLEOTIDE SEQUENCE [LARGE SCALE GENOMIC DNA]</scope>
    <source>
        <strain evidence="8">HHB-11173 SS5</strain>
    </source>
</reference>
<dbReference type="EMBL" id="JH687553">
    <property type="protein sequence ID" value="EIN04706.1"/>
    <property type="molecule type" value="Genomic_DNA"/>
</dbReference>
<evidence type="ECO:0000256" key="4">
    <source>
        <dbReference type="ARBA" id="ARBA00023002"/>
    </source>
</evidence>
<organism evidence="7 8">
    <name type="scientific">Punctularia strigosozonata (strain HHB-11173)</name>
    <name type="common">White-rot fungus</name>
    <dbReference type="NCBI Taxonomy" id="741275"/>
    <lineage>
        <taxon>Eukaryota</taxon>
        <taxon>Fungi</taxon>
        <taxon>Dikarya</taxon>
        <taxon>Basidiomycota</taxon>
        <taxon>Agaricomycotina</taxon>
        <taxon>Agaricomycetes</taxon>
        <taxon>Corticiales</taxon>
        <taxon>Punctulariaceae</taxon>
        <taxon>Punctularia</taxon>
    </lineage>
</organism>
<dbReference type="HOGENOM" id="CLU_009665_19_3_1"/>
<keyword evidence="8" id="KW-1185">Reference proteome</keyword>
<evidence type="ECO:0000256" key="3">
    <source>
        <dbReference type="ARBA" id="ARBA00022827"/>
    </source>
</evidence>
<dbReference type="OrthoDB" id="5428495at2759"/>
<dbReference type="InterPro" id="IPR036188">
    <property type="entry name" value="FAD/NAD-bd_sf"/>
</dbReference>
<keyword evidence="3" id="KW-0274">FAD</keyword>
<dbReference type="InterPro" id="IPR002938">
    <property type="entry name" value="FAD-bd"/>
</dbReference>
<evidence type="ECO:0000313" key="7">
    <source>
        <dbReference type="EMBL" id="EIN04706.1"/>
    </source>
</evidence>
<dbReference type="GeneID" id="18881624"/>
<dbReference type="PANTHER" id="PTHR13789:SF309">
    <property type="entry name" value="PUTATIVE (AFU_ORTHOLOGUE AFUA_6G14510)-RELATED"/>
    <property type="match status" value="1"/>
</dbReference>
<gene>
    <name evidence="7" type="ORF">PUNSTDRAFT_146352</name>
</gene>
<dbReference type="PANTHER" id="PTHR13789">
    <property type="entry name" value="MONOOXYGENASE"/>
    <property type="match status" value="1"/>
</dbReference>
<evidence type="ECO:0000259" key="6">
    <source>
        <dbReference type="Pfam" id="PF01494"/>
    </source>
</evidence>
<keyword evidence="4" id="KW-0560">Oxidoreductase</keyword>